<dbReference type="AlphaFoldDB" id="A0A2D0NG64"/>
<reference evidence="2 3" key="1">
    <citation type="submission" date="2017-10" db="EMBL/GenBank/DDBJ databases">
        <title>The draft genome sequence of Lewinella nigricans NBRC 102662.</title>
        <authorList>
            <person name="Wang K."/>
        </authorList>
    </citation>
    <scope>NUCLEOTIDE SEQUENCE [LARGE SCALE GENOMIC DNA]</scope>
    <source>
        <strain evidence="2 3">NBRC 102662</strain>
    </source>
</reference>
<accession>A0A2D0NG64</accession>
<gene>
    <name evidence="2" type="ORF">CRP01_05170</name>
</gene>
<proteinExistence type="predicted"/>
<keyword evidence="1" id="KW-1133">Transmembrane helix</keyword>
<dbReference type="RefSeq" id="WP_099148944.1">
    <property type="nucleotide sequence ID" value="NZ_PDUD01000009.1"/>
</dbReference>
<keyword evidence="1" id="KW-0472">Membrane</keyword>
<comment type="caution">
    <text evidence="2">The sequence shown here is derived from an EMBL/GenBank/DDBJ whole genome shotgun (WGS) entry which is preliminary data.</text>
</comment>
<dbReference type="EMBL" id="PDUD01000009">
    <property type="protein sequence ID" value="PHN07494.1"/>
    <property type="molecule type" value="Genomic_DNA"/>
</dbReference>
<name>A0A2D0NG64_FLAN2</name>
<evidence type="ECO:0000313" key="2">
    <source>
        <dbReference type="EMBL" id="PHN07494.1"/>
    </source>
</evidence>
<organism evidence="2 3">
    <name type="scientific">Flavilitoribacter nigricans (strain ATCC 23147 / DSM 23189 / NBRC 102662 / NCIMB 1420 / SS-2)</name>
    <name type="common">Lewinella nigricans</name>
    <dbReference type="NCBI Taxonomy" id="1122177"/>
    <lineage>
        <taxon>Bacteria</taxon>
        <taxon>Pseudomonadati</taxon>
        <taxon>Bacteroidota</taxon>
        <taxon>Saprospiria</taxon>
        <taxon>Saprospirales</taxon>
        <taxon>Lewinellaceae</taxon>
        <taxon>Flavilitoribacter</taxon>
    </lineage>
</organism>
<feature type="transmembrane region" description="Helical" evidence="1">
    <location>
        <begin position="35"/>
        <end position="53"/>
    </location>
</feature>
<dbReference type="Proteomes" id="UP000223913">
    <property type="component" value="Unassembled WGS sequence"/>
</dbReference>
<sequence>MTLGKLLLFVGLAALVITLLAQFLTKKVKNLPLSYLQNFAGVLFIVSGWVKAIDPLGTAYKMEQYFAEFESTFSDTWFSFLAPLFPWLSEHYTVHFSVFMVVLEIALGVMLVIGAYRKFTAWAFLLIVAFFTFLTGFTYLTGYVPEGVNFFQFGQWGPYVETNMKVTDCGCFGDFLKLEPRVSFLKDVFLLIPAIIFVLAWRKEHELFTPTTRAAIVGVTVVGIFIYCLSNYVWDLPHTDFRPFKEGVNVFEQKQMEEEAAANVQVLGYKVTNKTTGETKELPFDQYMKEYKDYPKEEWDLEQIKSEPAVAHTKISEFSLSSPDGDEGADDILQDPDYNFFIVAYKLKGTTTMMEKTVSDTTYTVDTVMVNDSMNINRVPQVSARVASVEQYDWDPDYVKRWTEVVNPVMNAADEAGITIRAATAYADPTRIDDFRHETQSAFPFYTGDDILLKTIIRSNPGVMLMKDGKIIAKWHYKKLPDFETIRQEYMK</sequence>
<evidence type="ECO:0000313" key="3">
    <source>
        <dbReference type="Proteomes" id="UP000223913"/>
    </source>
</evidence>
<keyword evidence="3" id="KW-1185">Reference proteome</keyword>
<keyword evidence="1" id="KW-0812">Transmembrane</keyword>
<feature type="transmembrane region" description="Helical" evidence="1">
    <location>
        <begin position="214"/>
        <end position="234"/>
    </location>
</feature>
<feature type="transmembrane region" description="Helical" evidence="1">
    <location>
        <begin position="94"/>
        <end position="116"/>
    </location>
</feature>
<protein>
    <recommendedName>
        <fullName evidence="4">DoxX family protein</fullName>
    </recommendedName>
</protein>
<evidence type="ECO:0000256" key="1">
    <source>
        <dbReference type="SAM" id="Phobius"/>
    </source>
</evidence>
<dbReference type="OrthoDB" id="648842at2"/>
<feature type="transmembrane region" description="Helical" evidence="1">
    <location>
        <begin position="123"/>
        <end position="144"/>
    </location>
</feature>
<feature type="transmembrane region" description="Helical" evidence="1">
    <location>
        <begin position="184"/>
        <end position="202"/>
    </location>
</feature>
<evidence type="ECO:0008006" key="4">
    <source>
        <dbReference type="Google" id="ProtNLM"/>
    </source>
</evidence>